<evidence type="ECO:0000259" key="2">
    <source>
        <dbReference type="PROSITE" id="PS50003"/>
    </source>
</evidence>
<dbReference type="InParanoid" id="F0ZIQ1"/>
<evidence type="ECO:0000256" key="1">
    <source>
        <dbReference type="SAM" id="MobiDB-lite"/>
    </source>
</evidence>
<gene>
    <name evidence="3" type="ORF">DICPUDRAFT_54769</name>
</gene>
<dbReference type="Gene3D" id="2.30.29.30">
    <property type="entry name" value="Pleckstrin-homology domain (PH domain)/Phosphotyrosine-binding domain (PTB)"/>
    <property type="match status" value="1"/>
</dbReference>
<sequence>MSTTQTDSPSYLTNHDPKAQREGLKKRKKLEGAKESSSPLNKLRSATLRNGGTPSKLKFVVDLGSNLGKSPSKSTANALSLHSSVPQHNNYVPSPTASPILSPLSSFSNTNNLSSPIVNTPNKKHNTLHRKSMRASMQLKIDEVMKIYAPLSGSEYLNKGNDAICSNKENESESNKNVLLNSPSSSPSKNKQQPPQHSTPNNNNNNNNSSNSSGLSPVLNKLVLSPPSNKNSPTAGRSRKSILNERMMQIRREVIENAEFILAKLGEYQKTVLSLPDMYNVTNCDVINSEYAYLITNTKVITKILSPLDSSSSSETGTEIIANKNKLNQSNNIISTPLSPKSNPLSPTKDLNGFDIGGGITNNNINNHPNSSPVLLSSSSSSISSVSTLSSTTSPTFGASSAYSNFKQQQQNVGKNNQVFNSLTDMDIVAQSISIIAKKLLGIEIEIKKTKITEKRASILASFIRVIKQFLETGIVPEMPQIPSELVNSLIINPSSESVTQIYNPEESDYIYKSGYLIKKGSKGPLVVWKDQWIVLSSEKLSIYSNQNKTKKCKKEISLNSIVSISPITKYEYKCCFIVKVAGGEKYVFRGANDKETALWMLAIDGLPRRNFDTNQSSINLYIKETLLETIGSNICNYRRSVAGGVVRSSHGEEWTYRADGTLFNTDFLDTSIRPKDIKYIWNGQFLLPANDSVHNLGNGKWNGVWLAWYNPNTSEPFLKYIWDQQNNEYLNQNTKLSYKWSSRGLVSKIGNGEWLVEGRVPETIVMFLQCLRYIRHKELNGY</sequence>
<keyword evidence="4" id="KW-1185">Reference proteome</keyword>
<feature type="compositionally biased region" description="Polar residues" evidence="1">
    <location>
        <begin position="226"/>
        <end position="235"/>
    </location>
</feature>
<dbReference type="PANTHER" id="PTHR47112:SF1">
    <property type="entry name" value="PX DOMAIN-CONTAINING PROTEIN"/>
    <property type="match status" value="1"/>
</dbReference>
<reference evidence="4" key="1">
    <citation type="journal article" date="2011" name="Genome Biol.">
        <title>Comparative genomics of the social amoebae Dictyostelium discoideum and Dictyostelium purpureum.</title>
        <authorList>
            <consortium name="US DOE Joint Genome Institute (JGI-PGF)"/>
            <person name="Sucgang R."/>
            <person name="Kuo A."/>
            <person name="Tian X."/>
            <person name="Salerno W."/>
            <person name="Parikh A."/>
            <person name="Feasley C.L."/>
            <person name="Dalin E."/>
            <person name="Tu H."/>
            <person name="Huang E."/>
            <person name="Barry K."/>
            <person name="Lindquist E."/>
            <person name="Shapiro H."/>
            <person name="Bruce D."/>
            <person name="Schmutz J."/>
            <person name="Salamov A."/>
            <person name="Fey P."/>
            <person name="Gaudet P."/>
            <person name="Anjard C."/>
            <person name="Babu M.M."/>
            <person name="Basu S."/>
            <person name="Bushmanova Y."/>
            <person name="van der Wel H."/>
            <person name="Katoh-Kurasawa M."/>
            <person name="Dinh C."/>
            <person name="Coutinho P.M."/>
            <person name="Saito T."/>
            <person name="Elias M."/>
            <person name="Schaap P."/>
            <person name="Kay R.R."/>
            <person name="Henrissat B."/>
            <person name="Eichinger L."/>
            <person name="Rivero F."/>
            <person name="Putnam N.H."/>
            <person name="West C.M."/>
            <person name="Loomis W.F."/>
            <person name="Chisholm R.L."/>
            <person name="Shaulsky G."/>
            <person name="Strassmann J.E."/>
            <person name="Queller D.C."/>
            <person name="Kuspa A."/>
            <person name="Grigoriev I.V."/>
        </authorList>
    </citation>
    <scope>NUCLEOTIDE SEQUENCE [LARGE SCALE GENOMIC DNA]</scope>
    <source>
        <strain evidence="4">QSDP1</strain>
    </source>
</reference>
<dbReference type="PROSITE" id="PS50003">
    <property type="entry name" value="PH_DOMAIN"/>
    <property type="match status" value="1"/>
</dbReference>
<feature type="region of interest" description="Disordered" evidence="1">
    <location>
        <begin position="1"/>
        <end position="55"/>
    </location>
</feature>
<dbReference type="VEuPathDB" id="AmoebaDB:DICPUDRAFT_54769"/>
<dbReference type="PANTHER" id="PTHR47112">
    <property type="entry name" value="PX DOMAIN-CONTAINING PROTEIN"/>
    <property type="match status" value="1"/>
</dbReference>
<feature type="compositionally biased region" description="Low complexity" evidence="1">
    <location>
        <begin position="175"/>
        <end position="213"/>
    </location>
</feature>
<dbReference type="RefSeq" id="XP_003287293.1">
    <property type="nucleotide sequence ID" value="XM_003287245.1"/>
</dbReference>
<dbReference type="Proteomes" id="UP000001064">
    <property type="component" value="Unassembled WGS sequence"/>
</dbReference>
<dbReference type="EMBL" id="GL871035">
    <property type="protein sequence ID" value="EGC36160.1"/>
    <property type="molecule type" value="Genomic_DNA"/>
</dbReference>
<dbReference type="CDD" id="cd00821">
    <property type="entry name" value="PH"/>
    <property type="match status" value="1"/>
</dbReference>
<dbReference type="GeneID" id="10501165"/>
<organism evidence="3 4">
    <name type="scientific">Dictyostelium purpureum</name>
    <name type="common">Slime mold</name>
    <dbReference type="NCBI Taxonomy" id="5786"/>
    <lineage>
        <taxon>Eukaryota</taxon>
        <taxon>Amoebozoa</taxon>
        <taxon>Evosea</taxon>
        <taxon>Eumycetozoa</taxon>
        <taxon>Dictyostelia</taxon>
        <taxon>Dictyosteliales</taxon>
        <taxon>Dictyosteliaceae</taxon>
        <taxon>Dictyostelium</taxon>
    </lineage>
</organism>
<dbReference type="SUPFAM" id="SSF50729">
    <property type="entry name" value="PH domain-like"/>
    <property type="match status" value="1"/>
</dbReference>
<feature type="compositionally biased region" description="Polar residues" evidence="1">
    <location>
        <begin position="1"/>
        <end position="13"/>
    </location>
</feature>
<dbReference type="AlphaFoldDB" id="F0ZIQ1"/>
<dbReference type="FunCoup" id="F0ZIQ1">
    <property type="interactions" value="743"/>
</dbReference>
<evidence type="ECO:0000313" key="3">
    <source>
        <dbReference type="EMBL" id="EGC36160.1"/>
    </source>
</evidence>
<feature type="domain" description="PH" evidence="2">
    <location>
        <begin position="510"/>
        <end position="609"/>
    </location>
</feature>
<dbReference type="OrthoDB" id="17949at2759"/>
<dbReference type="Pfam" id="PF00169">
    <property type="entry name" value="PH"/>
    <property type="match status" value="1"/>
</dbReference>
<dbReference type="KEGG" id="dpp:DICPUDRAFT_54769"/>
<feature type="compositionally biased region" description="Polar residues" evidence="1">
    <location>
        <begin position="331"/>
        <end position="346"/>
    </location>
</feature>
<evidence type="ECO:0000313" key="4">
    <source>
        <dbReference type="Proteomes" id="UP000001064"/>
    </source>
</evidence>
<name>F0ZIQ1_DICPU</name>
<dbReference type="InterPro" id="IPR001849">
    <property type="entry name" value="PH_domain"/>
</dbReference>
<dbReference type="eggNOG" id="ENOG502RDME">
    <property type="taxonomic scope" value="Eukaryota"/>
</dbReference>
<accession>F0ZIQ1</accession>
<dbReference type="OMA" id="TNQSCIN"/>
<proteinExistence type="predicted"/>
<feature type="region of interest" description="Disordered" evidence="1">
    <location>
        <begin position="331"/>
        <end position="353"/>
    </location>
</feature>
<dbReference type="SMART" id="SM00233">
    <property type="entry name" value="PH"/>
    <property type="match status" value="1"/>
</dbReference>
<protein>
    <recommendedName>
        <fullName evidence="2">PH domain-containing protein</fullName>
    </recommendedName>
</protein>
<dbReference type="STRING" id="5786.F0ZIQ1"/>
<dbReference type="InterPro" id="IPR011993">
    <property type="entry name" value="PH-like_dom_sf"/>
</dbReference>
<feature type="region of interest" description="Disordered" evidence="1">
    <location>
        <begin position="167"/>
        <end position="242"/>
    </location>
</feature>